<sequence length="209" mass="23563">MSMIPGSGPRFAGVSMVISLVLPELIHTYLLKQICEITNVAYVVTRRYSGQSNGAERGRTDENGKGWCVLALEVKQGVWQTNGIHECSGLTGSLMVQPSQCASIYIFTPLNCFPWPSENALLAAVIVRPHWGIFPCDRQSNMFLPPLKHADQNFHVLRLHVLGTECRYSAPTWFRPKVLDALIEIRFHKNIAHFRPQNSITRGILYPFE</sequence>
<gene>
    <name evidence="2" type="ORF">SISNIDRAFT_482961</name>
</gene>
<name>A0A164XXK5_9AGAM</name>
<feature type="chain" id="PRO_5007854446" evidence="1">
    <location>
        <begin position="29"/>
        <end position="209"/>
    </location>
</feature>
<evidence type="ECO:0000313" key="3">
    <source>
        <dbReference type="Proteomes" id="UP000076722"/>
    </source>
</evidence>
<organism evidence="2 3">
    <name type="scientific">Sistotremastrum niveocremeum HHB9708</name>
    <dbReference type="NCBI Taxonomy" id="1314777"/>
    <lineage>
        <taxon>Eukaryota</taxon>
        <taxon>Fungi</taxon>
        <taxon>Dikarya</taxon>
        <taxon>Basidiomycota</taxon>
        <taxon>Agaricomycotina</taxon>
        <taxon>Agaricomycetes</taxon>
        <taxon>Sistotremastrales</taxon>
        <taxon>Sistotremastraceae</taxon>
        <taxon>Sertulicium</taxon>
        <taxon>Sertulicium niveocremeum</taxon>
    </lineage>
</organism>
<reference evidence="2 3" key="1">
    <citation type="journal article" date="2016" name="Mol. Biol. Evol.">
        <title>Comparative Genomics of Early-Diverging Mushroom-Forming Fungi Provides Insights into the Origins of Lignocellulose Decay Capabilities.</title>
        <authorList>
            <person name="Nagy L.G."/>
            <person name="Riley R."/>
            <person name="Tritt A."/>
            <person name="Adam C."/>
            <person name="Daum C."/>
            <person name="Floudas D."/>
            <person name="Sun H."/>
            <person name="Yadav J.S."/>
            <person name="Pangilinan J."/>
            <person name="Larsson K.H."/>
            <person name="Matsuura K."/>
            <person name="Barry K."/>
            <person name="Labutti K."/>
            <person name="Kuo R."/>
            <person name="Ohm R.A."/>
            <person name="Bhattacharya S.S."/>
            <person name="Shirouzu T."/>
            <person name="Yoshinaga Y."/>
            <person name="Martin F.M."/>
            <person name="Grigoriev I.V."/>
            <person name="Hibbett D.S."/>
        </authorList>
    </citation>
    <scope>NUCLEOTIDE SEQUENCE [LARGE SCALE GENOMIC DNA]</scope>
    <source>
        <strain evidence="2 3">HHB9708</strain>
    </source>
</reference>
<evidence type="ECO:0000256" key="1">
    <source>
        <dbReference type="SAM" id="SignalP"/>
    </source>
</evidence>
<feature type="signal peptide" evidence="1">
    <location>
        <begin position="1"/>
        <end position="28"/>
    </location>
</feature>
<accession>A0A164XXK5</accession>
<keyword evidence="3" id="KW-1185">Reference proteome</keyword>
<dbReference type="AlphaFoldDB" id="A0A164XXK5"/>
<dbReference type="Proteomes" id="UP000076722">
    <property type="component" value="Unassembled WGS sequence"/>
</dbReference>
<proteinExistence type="predicted"/>
<protein>
    <submittedName>
        <fullName evidence="2">Uncharacterized protein</fullName>
    </submittedName>
</protein>
<dbReference type="EMBL" id="KV419399">
    <property type="protein sequence ID" value="KZS96389.1"/>
    <property type="molecule type" value="Genomic_DNA"/>
</dbReference>
<evidence type="ECO:0000313" key="2">
    <source>
        <dbReference type="EMBL" id="KZS96389.1"/>
    </source>
</evidence>
<keyword evidence="1" id="KW-0732">Signal</keyword>